<feature type="domain" description="DNA polymerase III subunit delta C-terminal" evidence="11">
    <location>
        <begin position="219"/>
        <end position="339"/>
    </location>
</feature>
<evidence type="ECO:0000256" key="1">
    <source>
        <dbReference type="ARBA" id="ARBA00012417"/>
    </source>
</evidence>
<gene>
    <name evidence="12" type="primary">holA</name>
    <name evidence="12" type="ORF">IPMB12_07795</name>
</gene>
<keyword evidence="5" id="KW-0235">DNA replication</keyword>
<comment type="similarity">
    <text evidence="7">Belongs to the DNA polymerase HolA subunit family.</text>
</comment>
<proteinExistence type="inferred from homology"/>
<dbReference type="CDD" id="cd18138">
    <property type="entry name" value="HLD_clamp_pol_III_delta"/>
    <property type="match status" value="1"/>
</dbReference>
<reference evidence="12 13" key="1">
    <citation type="submission" date="2020-03" db="EMBL/GenBank/DDBJ databases">
        <title>Complete genome sequence of Orbus sp. IPMB12 (BCRC 80908).</title>
        <authorList>
            <person name="Lo W.-S."/>
            <person name="Chang T.-H."/>
            <person name="Kuo C.-H."/>
        </authorList>
    </citation>
    <scope>NUCLEOTIDE SEQUENCE [LARGE SCALE GENOMIC DNA]</scope>
    <source>
        <strain evidence="12 13">IPMB12</strain>
    </source>
</reference>
<protein>
    <recommendedName>
        <fullName evidence="2 9">DNA polymerase III subunit delta</fullName>
        <ecNumber evidence="1 9">2.7.7.7</ecNumber>
    </recommendedName>
</protein>
<dbReference type="PANTHER" id="PTHR34388">
    <property type="entry name" value="DNA POLYMERASE III SUBUNIT DELTA"/>
    <property type="match status" value="1"/>
</dbReference>
<keyword evidence="4 12" id="KW-0548">Nucleotidyltransferase</keyword>
<dbReference type="EC" id="2.7.7.7" evidence="1 9"/>
<dbReference type="Gene3D" id="3.40.50.300">
    <property type="entry name" value="P-loop containing nucleotide triphosphate hydrolases"/>
    <property type="match status" value="1"/>
</dbReference>
<evidence type="ECO:0000259" key="10">
    <source>
        <dbReference type="Pfam" id="PF06144"/>
    </source>
</evidence>
<name>A0A6G9IBJ3_9GAMM</name>
<dbReference type="InParanoid" id="A0A6G9IBJ3"/>
<evidence type="ECO:0000256" key="7">
    <source>
        <dbReference type="ARBA" id="ARBA00034754"/>
    </source>
</evidence>
<dbReference type="GO" id="GO:0006261">
    <property type="term" value="P:DNA-templated DNA replication"/>
    <property type="evidence" value="ECO:0007669"/>
    <property type="project" value="TreeGrafter"/>
</dbReference>
<dbReference type="InterPro" id="IPR032780">
    <property type="entry name" value="DNA_pol3_delt_C"/>
</dbReference>
<keyword evidence="13" id="KW-1185">Reference proteome</keyword>
<evidence type="ECO:0000313" key="12">
    <source>
        <dbReference type="EMBL" id="QIQ21593.1"/>
    </source>
</evidence>
<dbReference type="PANTHER" id="PTHR34388:SF1">
    <property type="entry name" value="DNA POLYMERASE III SUBUNIT DELTA"/>
    <property type="match status" value="1"/>
</dbReference>
<dbReference type="InterPro" id="IPR027417">
    <property type="entry name" value="P-loop_NTPase"/>
</dbReference>
<dbReference type="FunCoup" id="A0A6G9IBJ3">
    <property type="interactions" value="171"/>
</dbReference>
<dbReference type="KEGG" id="orb:IPMB12_07795"/>
<dbReference type="SUPFAM" id="SSF52540">
    <property type="entry name" value="P-loop containing nucleoside triphosphate hydrolases"/>
    <property type="match status" value="1"/>
</dbReference>
<dbReference type="SUPFAM" id="SSF48019">
    <property type="entry name" value="post-AAA+ oligomerization domain-like"/>
    <property type="match status" value="1"/>
</dbReference>
<dbReference type="Pfam" id="PF14840">
    <property type="entry name" value="DNA_pol3_delt_C"/>
    <property type="match status" value="1"/>
</dbReference>
<evidence type="ECO:0000256" key="5">
    <source>
        <dbReference type="ARBA" id="ARBA00022705"/>
    </source>
</evidence>
<dbReference type="AlphaFoldDB" id="A0A6G9IBJ3"/>
<evidence type="ECO:0000256" key="2">
    <source>
        <dbReference type="ARBA" id="ARBA00017703"/>
    </source>
</evidence>
<dbReference type="GO" id="GO:0003887">
    <property type="term" value="F:DNA-directed DNA polymerase activity"/>
    <property type="evidence" value="ECO:0007669"/>
    <property type="project" value="UniProtKB-UniRule"/>
</dbReference>
<evidence type="ECO:0000313" key="13">
    <source>
        <dbReference type="Proteomes" id="UP000501168"/>
    </source>
</evidence>
<dbReference type="InterPro" id="IPR010372">
    <property type="entry name" value="DNA_pol3_delta_N"/>
</dbReference>
<evidence type="ECO:0000256" key="6">
    <source>
        <dbReference type="ARBA" id="ARBA00022932"/>
    </source>
</evidence>
<dbReference type="Proteomes" id="UP000501168">
    <property type="component" value="Chromosome"/>
</dbReference>
<dbReference type="GO" id="GO:0003677">
    <property type="term" value="F:DNA binding"/>
    <property type="evidence" value="ECO:0007669"/>
    <property type="project" value="InterPro"/>
</dbReference>
<dbReference type="Pfam" id="PF06144">
    <property type="entry name" value="DNA_pol3_delta"/>
    <property type="match status" value="1"/>
</dbReference>
<dbReference type="InterPro" id="IPR005790">
    <property type="entry name" value="DNA_polIII_delta"/>
</dbReference>
<comment type="catalytic activity">
    <reaction evidence="8">
        <text>DNA(n) + a 2'-deoxyribonucleoside 5'-triphosphate = DNA(n+1) + diphosphate</text>
        <dbReference type="Rhea" id="RHEA:22508"/>
        <dbReference type="Rhea" id="RHEA-COMP:17339"/>
        <dbReference type="Rhea" id="RHEA-COMP:17340"/>
        <dbReference type="ChEBI" id="CHEBI:33019"/>
        <dbReference type="ChEBI" id="CHEBI:61560"/>
        <dbReference type="ChEBI" id="CHEBI:173112"/>
        <dbReference type="EC" id="2.7.7.7"/>
    </reaction>
</comment>
<dbReference type="GO" id="GO:0009360">
    <property type="term" value="C:DNA polymerase III complex"/>
    <property type="evidence" value="ECO:0007669"/>
    <property type="project" value="UniProtKB-UniRule"/>
</dbReference>
<evidence type="ECO:0000256" key="8">
    <source>
        <dbReference type="ARBA" id="ARBA00049244"/>
    </source>
</evidence>
<dbReference type="RefSeq" id="WP_166916558.1">
    <property type="nucleotide sequence ID" value="NZ_CP050253.1"/>
</dbReference>
<keyword evidence="3 12" id="KW-0808">Transferase</keyword>
<feature type="domain" description="DNA polymerase III delta N-terminal" evidence="10">
    <location>
        <begin position="26"/>
        <end position="144"/>
    </location>
</feature>
<accession>A0A6G9IBJ3</accession>
<keyword evidence="6" id="KW-0239">DNA-directed DNA polymerase</keyword>
<dbReference type="Gene3D" id="1.20.272.10">
    <property type="match status" value="1"/>
</dbReference>
<evidence type="ECO:0000256" key="3">
    <source>
        <dbReference type="ARBA" id="ARBA00022679"/>
    </source>
</evidence>
<dbReference type="InterPro" id="IPR008921">
    <property type="entry name" value="DNA_pol3_clamp-load_cplx_C"/>
</dbReference>
<dbReference type="EMBL" id="CP050253">
    <property type="protein sequence ID" value="QIQ21593.1"/>
    <property type="molecule type" value="Genomic_DNA"/>
</dbReference>
<sequence length="341" mass="39308">MIKINTEQLTSKLDSLKQQQKLLPYYFLVGTEPYLQHQAQTVLQQNLKQAGFEEQYIFTIDAQTDWNKIYDHCQSLSLFSSQTLLVLLFGENGVNTTITAKLNELIPLLNPDIALILSLGKITKPQENSVWFKALSEQSLWVNCTAPDTAGLPQWLNQQAQAKGLKLEPQSIELLSYYYEGNLLALSQILEQLILLFPEGKVSFEQIENNINDSAIFTPYHWIDAILAGKTKRTMHILQQLKLNEVEVLILLRTIQRELLLLINLKRSSMPVRQAFDQYKVWQNRRPLFTQILNRLALHDLYQALNKLTQIEISLKQDYSTEIWRELESLSLLLIGKPVNA</sequence>
<evidence type="ECO:0000259" key="11">
    <source>
        <dbReference type="Pfam" id="PF14840"/>
    </source>
</evidence>
<evidence type="ECO:0000256" key="9">
    <source>
        <dbReference type="NCBIfam" id="TIGR01128"/>
    </source>
</evidence>
<dbReference type="NCBIfam" id="TIGR01128">
    <property type="entry name" value="holA"/>
    <property type="match status" value="1"/>
</dbReference>
<organism evidence="12 13">
    <name type="scientific">Zophobihabitans entericus</name>
    <dbReference type="NCBI Taxonomy" id="1635327"/>
    <lineage>
        <taxon>Bacteria</taxon>
        <taxon>Pseudomonadati</taxon>
        <taxon>Pseudomonadota</taxon>
        <taxon>Gammaproteobacteria</taxon>
        <taxon>Orbales</taxon>
        <taxon>Orbaceae</taxon>
        <taxon>Zophobihabitans</taxon>
    </lineage>
</organism>
<evidence type="ECO:0000256" key="4">
    <source>
        <dbReference type="ARBA" id="ARBA00022695"/>
    </source>
</evidence>
<dbReference type="Gene3D" id="1.10.8.60">
    <property type="match status" value="1"/>
</dbReference>